<feature type="transmembrane region" description="Helical" evidence="6">
    <location>
        <begin position="71"/>
        <end position="94"/>
    </location>
</feature>
<evidence type="ECO:0008006" key="8">
    <source>
        <dbReference type="Google" id="ProtNLM"/>
    </source>
</evidence>
<evidence type="ECO:0000256" key="4">
    <source>
        <dbReference type="ARBA" id="ARBA00022989"/>
    </source>
</evidence>
<organism evidence="7">
    <name type="scientific">marine metagenome</name>
    <dbReference type="NCBI Taxonomy" id="408172"/>
    <lineage>
        <taxon>unclassified sequences</taxon>
        <taxon>metagenomes</taxon>
        <taxon>ecological metagenomes</taxon>
    </lineage>
</organism>
<protein>
    <recommendedName>
        <fullName evidence="8">Branched-chain amino acid ABC transporter permease</fullName>
    </recommendedName>
</protein>
<comment type="subcellular location">
    <subcellularLocation>
        <location evidence="1">Cell membrane</location>
        <topology evidence="1">Multi-pass membrane protein</topology>
    </subcellularLocation>
</comment>
<feature type="transmembrane region" description="Helical" evidence="6">
    <location>
        <begin position="36"/>
        <end position="65"/>
    </location>
</feature>
<dbReference type="InterPro" id="IPR043428">
    <property type="entry name" value="LivM-like"/>
</dbReference>
<gene>
    <name evidence="7" type="ORF">METZ01_LOCUS175253</name>
</gene>
<keyword evidence="2" id="KW-1003">Cell membrane</keyword>
<keyword evidence="3 6" id="KW-0812">Transmembrane</keyword>
<dbReference type="GO" id="GO:0005886">
    <property type="term" value="C:plasma membrane"/>
    <property type="evidence" value="ECO:0007669"/>
    <property type="project" value="UniProtKB-SubCell"/>
</dbReference>
<name>A0A382C975_9ZZZZ</name>
<keyword evidence="4 6" id="KW-1133">Transmembrane helix</keyword>
<dbReference type="PANTHER" id="PTHR30482:SF10">
    <property type="entry name" value="HIGH-AFFINITY BRANCHED-CHAIN AMINO ACID TRANSPORT PROTEIN BRAE"/>
    <property type="match status" value="1"/>
</dbReference>
<evidence type="ECO:0000256" key="2">
    <source>
        <dbReference type="ARBA" id="ARBA00022475"/>
    </source>
</evidence>
<evidence type="ECO:0000256" key="3">
    <source>
        <dbReference type="ARBA" id="ARBA00022692"/>
    </source>
</evidence>
<dbReference type="PANTHER" id="PTHR30482">
    <property type="entry name" value="HIGH-AFFINITY BRANCHED-CHAIN AMINO ACID TRANSPORT SYSTEM PERMEASE"/>
    <property type="match status" value="1"/>
</dbReference>
<evidence type="ECO:0000256" key="6">
    <source>
        <dbReference type="SAM" id="Phobius"/>
    </source>
</evidence>
<feature type="non-terminal residue" evidence="7">
    <location>
        <position position="97"/>
    </location>
</feature>
<evidence type="ECO:0000313" key="7">
    <source>
        <dbReference type="EMBL" id="SVB22399.1"/>
    </source>
</evidence>
<evidence type="ECO:0000256" key="1">
    <source>
        <dbReference type="ARBA" id="ARBA00004651"/>
    </source>
</evidence>
<keyword evidence="5 6" id="KW-0472">Membrane</keyword>
<dbReference type="EMBL" id="UINC01033314">
    <property type="protein sequence ID" value="SVB22399.1"/>
    <property type="molecule type" value="Genomic_DNA"/>
</dbReference>
<dbReference type="Pfam" id="PF02653">
    <property type="entry name" value="BPD_transp_2"/>
    <property type="match status" value="1"/>
</dbReference>
<dbReference type="InterPro" id="IPR001851">
    <property type="entry name" value="ABC_transp_permease"/>
</dbReference>
<reference evidence="7" key="1">
    <citation type="submission" date="2018-05" db="EMBL/GenBank/DDBJ databases">
        <authorList>
            <person name="Lanie J.A."/>
            <person name="Ng W.-L."/>
            <person name="Kazmierczak K.M."/>
            <person name="Andrzejewski T.M."/>
            <person name="Davidsen T.M."/>
            <person name="Wayne K.J."/>
            <person name="Tettelin H."/>
            <person name="Glass J.I."/>
            <person name="Rusch D."/>
            <person name="Podicherti R."/>
            <person name="Tsui H.-C.T."/>
            <person name="Winkler M.E."/>
        </authorList>
    </citation>
    <scope>NUCLEOTIDE SEQUENCE</scope>
</reference>
<evidence type="ECO:0000256" key="5">
    <source>
        <dbReference type="ARBA" id="ARBA00023136"/>
    </source>
</evidence>
<dbReference type="AlphaFoldDB" id="A0A382C975"/>
<proteinExistence type="predicted"/>
<dbReference type="GO" id="GO:0015658">
    <property type="term" value="F:branched-chain amino acid transmembrane transporter activity"/>
    <property type="evidence" value="ECO:0007669"/>
    <property type="project" value="InterPro"/>
</dbReference>
<feature type="transmembrane region" description="Helical" evidence="6">
    <location>
        <begin position="6"/>
        <end position="24"/>
    </location>
</feature>
<sequence length="97" mass="10180">VPHSGYLFWYSLLLIAVVSGPLWLDRFLLGEFALVFIYAIAGLGLMILVGYTGLVSLGHAAFLAIGAYTHAYLINQGLSLPVGMVSAVVVSAVIGGL</sequence>
<feature type="non-terminal residue" evidence="7">
    <location>
        <position position="1"/>
    </location>
</feature>
<accession>A0A382C975</accession>